<sequence>MGKSKDKKVSGEAKENKKLALGVKRKQLKRKKDRGLECAVDSETAAKHCVEEDKELARRKKIALVKQKKKNKHAKIKSSNARTDGVVELVSDNEDDATPKLKKKKSKKKLTESTIMVYESSVVSDGAGAPKLKKKRKVKGGKSSAGINDAEEILRGNQDKENQSADVNQLAAQSEDVGNEEPEKAKREKKRKVKKSGKAKKIDKDTSIKESDLERNAEVSTANADEIPSVDEDCSRGMKKWILEYKQKRPGLEVLQERIDEFIVAHEEQQEKERKEREARAAKDGWTVVVHHKGRKKTTDAETGTAVGSVSLAAMQEKMANKKPKEVDMNFYRFQKREAHLSGRGTYSFVFDGQNWQCCRASSSRTRKEYRSLGPRGSSSLTSSAQTTKMTIGLVAVDHWSLVTRQTVLIRWTSSSICASADLAGAASMRFGERRNRGRYWCRAAAAASCKVGVLASVFMARQGAGAAMVSLSNAVLGIINFISLLASVALIGAGAYVLAQPDTECERLVRVPAMALGAAFLLLSLMALAGACCRATPLLWAYVSAVFVILIGMFVATAFTFAVTNRGAAAAVSGAGYGEYRIGDYSDWLRDSVRDYETWRRIEGCIADAGVCGGGWAGSLQVQGGINAGEFYQRYLPLVQSGCCKPPAYCGFEAVNATFWAPPRSGATTTAADAVDCRAWSNDQRLLCFQCDACKAGVVTTARLQWRSLTALNVAVLVLLMLVYSLGCCAIRNNRSRRRYY</sequence>
<evidence type="ECO:0000256" key="6">
    <source>
        <dbReference type="SAM" id="Coils"/>
    </source>
</evidence>
<accession>A0AAQ3TH27</accession>
<evidence type="ECO:0000256" key="7">
    <source>
        <dbReference type="SAM" id="MobiDB-lite"/>
    </source>
</evidence>
<feature type="transmembrane region" description="Helical" evidence="8">
    <location>
        <begin position="538"/>
        <end position="564"/>
    </location>
</feature>
<evidence type="ECO:0000256" key="4">
    <source>
        <dbReference type="ARBA" id="ARBA00022989"/>
    </source>
</evidence>
<feature type="transmembrane region" description="Helical" evidence="8">
    <location>
        <begin position="440"/>
        <end position="459"/>
    </location>
</feature>
<feature type="region of interest" description="Disordered" evidence="7">
    <location>
        <begin position="68"/>
        <end position="231"/>
    </location>
</feature>
<dbReference type="PANTHER" id="PTHR32191">
    <property type="entry name" value="TETRASPANIN-8-RELATED"/>
    <property type="match status" value="1"/>
</dbReference>
<name>A0AAQ3TH27_PASNO</name>
<feature type="compositionally biased region" description="Basic residues" evidence="7">
    <location>
        <begin position="131"/>
        <end position="140"/>
    </location>
</feature>
<gene>
    <name evidence="10" type="ORF">U9M48_022117</name>
</gene>
<dbReference type="GO" id="GO:0009734">
    <property type="term" value="P:auxin-activated signaling pathway"/>
    <property type="evidence" value="ECO:0007669"/>
    <property type="project" value="InterPro"/>
</dbReference>
<dbReference type="EMBL" id="CP144749">
    <property type="protein sequence ID" value="WVZ73859.1"/>
    <property type="molecule type" value="Genomic_DNA"/>
</dbReference>
<feature type="transmembrane region" description="Helical" evidence="8">
    <location>
        <begin position="479"/>
        <end position="500"/>
    </location>
</feature>
<feature type="compositionally biased region" description="Basic and acidic residues" evidence="7">
    <location>
        <begin position="200"/>
        <end position="217"/>
    </location>
</feature>
<dbReference type="InterPro" id="IPR044991">
    <property type="entry name" value="TET_plant"/>
</dbReference>
<evidence type="ECO:0000313" key="10">
    <source>
        <dbReference type="EMBL" id="WVZ73859.1"/>
    </source>
</evidence>
<feature type="transmembrane region" description="Helical" evidence="8">
    <location>
        <begin position="710"/>
        <end position="728"/>
    </location>
</feature>
<comment type="subcellular location">
    <subcellularLocation>
        <location evidence="1">Membrane</location>
        <topology evidence="1">Multi-pass membrane protein</topology>
    </subcellularLocation>
</comment>
<evidence type="ECO:0000256" key="1">
    <source>
        <dbReference type="ARBA" id="ARBA00004141"/>
    </source>
</evidence>
<evidence type="ECO:0000256" key="3">
    <source>
        <dbReference type="ARBA" id="ARBA00022692"/>
    </source>
</evidence>
<protein>
    <recommendedName>
        <fullName evidence="9">Ribosomal RNA-processing protein 7 C-terminal domain-containing protein</fullName>
    </recommendedName>
</protein>
<keyword evidence="3 8" id="KW-0812">Transmembrane</keyword>
<evidence type="ECO:0000313" key="11">
    <source>
        <dbReference type="Proteomes" id="UP001341281"/>
    </source>
</evidence>
<dbReference type="InterPro" id="IPR018499">
    <property type="entry name" value="Tetraspanin/Peripherin"/>
</dbReference>
<dbReference type="Pfam" id="PF12923">
    <property type="entry name" value="RRP7"/>
    <property type="match status" value="1"/>
</dbReference>
<proteinExistence type="inferred from homology"/>
<dbReference type="InterPro" id="IPR024326">
    <property type="entry name" value="RRP7_C"/>
</dbReference>
<keyword evidence="5 8" id="KW-0472">Membrane</keyword>
<evidence type="ECO:0000259" key="9">
    <source>
        <dbReference type="Pfam" id="PF12923"/>
    </source>
</evidence>
<dbReference type="Pfam" id="PF00335">
    <property type="entry name" value="Tetraspanin"/>
    <property type="match status" value="1"/>
</dbReference>
<feature type="coiled-coil region" evidence="6">
    <location>
        <begin position="252"/>
        <end position="285"/>
    </location>
</feature>
<feature type="domain" description="Ribosomal RNA-processing protein 7 C-terminal" evidence="9">
    <location>
        <begin position="247"/>
        <end position="340"/>
    </location>
</feature>
<feature type="compositionally biased region" description="Basic residues" evidence="7">
    <location>
        <begin position="187"/>
        <end position="199"/>
    </location>
</feature>
<organism evidence="10 11">
    <name type="scientific">Paspalum notatum var. saurae</name>
    <dbReference type="NCBI Taxonomy" id="547442"/>
    <lineage>
        <taxon>Eukaryota</taxon>
        <taxon>Viridiplantae</taxon>
        <taxon>Streptophyta</taxon>
        <taxon>Embryophyta</taxon>
        <taxon>Tracheophyta</taxon>
        <taxon>Spermatophyta</taxon>
        <taxon>Magnoliopsida</taxon>
        <taxon>Liliopsida</taxon>
        <taxon>Poales</taxon>
        <taxon>Poaceae</taxon>
        <taxon>PACMAD clade</taxon>
        <taxon>Panicoideae</taxon>
        <taxon>Andropogonodae</taxon>
        <taxon>Paspaleae</taxon>
        <taxon>Paspalinae</taxon>
        <taxon>Paspalum</taxon>
    </lineage>
</organism>
<keyword evidence="6" id="KW-0175">Coiled coil</keyword>
<dbReference type="Proteomes" id="UP001341281">
    <property type="component" value="Chromosome 05"/>
</dbReference>
<evidence type="ECO:0000256" key="5">
    <source>
        <dbReference type="ARBA" id="ARBA00023136"/>
    </source>
</evidence>
<keyword evidence="11" id="KW-1185">Reference proteome</keyword>
<feature type="compositionally biased region" description="Basic and acidic residues" evidence="7">
    <location>
        <begin position="152"/>
        <end position="163"/>
    </location>
</feature>
<dbReference type="GO" id="GO:0016020">
    <property type="term" value="C:membrane"/>
    <property type="evidence" value="ECO:0007669"/>
    <property type="project" value="UniProtKB-SubCell"/>
</dbReference>
<dbReference type="AlphaFoldDB" id="A0AAQ3TH27"/>
<keyword evidence="4 8" id="KW-1133">Transmembrane helix</keyword>
<comment type="similarity">
    <text evidence="2">Belongs to the tetraspanin (TM4SF) family.</text>
</comment>
<reference evidence="10 11" key="1">
    <citation type="submission" date="2024-02" db="EMBL/GenBank/DDBJ databases">
        <title>High-quality chromosome-scale genome assembly of Pensacola bahiagrass (Paspalum notatum Flugge var. saurae).</title>
        <authorList>
            <person name="Vega J.M."/>
            <person name="Podio M."/>
            <person name="Orjuela J."/>
            <person name="Siena L.A."/>
            <person name="Pessino S.C."/>
            <person name="Combes M.C."/>
            <person name="Mariac C."/>
            <person name="Albertini E."/>
            <person name="Pupilli F."/>
            <person name="Ortiz J.P.A."/>
            <person name="Leblanc O."/>
        </authorList>
    </citation>
    <scope>NUCLEOTIDE SEQUENCE [LARGE SCALE GENOMIC DNA]</scope>
    <source>
        <strain evidence="10">R1</strain>
        <tissue evidence="10">Leaf</tissue>
    </source>
</reference>
<evidence type="ECO:0000256" key="8">
    <source>
        <dbReference type="SAM" id="Phobius"/>
    </source>
</evidence>
<evidence type="ECO:0000256" key="2">
    <source>
        <dbReference type="ARBA" id="ARBA00006840"/>
    </source>
</evidence>
<feature type="transmembrane region" description="Helical" evidence="8">
    <location>
        <begin position="512"/>
        <end position="532"/>
    </location>
</feature>